<accession>A0A1F5NF23</accession>
<evidence type="ECO:0008006" key="3">
    <source>
        <dbReference type="Google" id="ProtNLM"/>
    </source>
</evidence>
<gene>
    <name evidence="1" type="ORF">A3K06_03310</name>
</gene>
<name>A0A1F5NF23_9BACT</name>
<comment type="caution">
    <text evidence="1">The sequence shown here is derived from an EMBL/GenBank/DDBJ whole genome shotgun (WGS) entry which is preliminary data.</text>
</comment>
<dbReference type="Proteomes" id="UP000176547">
    <property type="component" value="Unassembled WGS sequence"/>
</dbReference>
<sequence length="308" mass="31676">MTPRFYAANINKSGGQAALLTVVLILLAVLILIGTVSGLAFREAKIAELDYKSRRSYFLSESGSEDAAYRLISGKNLPSSYELSLYGAATDVSVTDVLGGKEILSSAGLDTLQRAVKSFLKIGTGVSFVYGAQVGNGGVEMSNTSKIIGSVYSNGNIGGENSSTITGDAFLAGASTISGVTVGGNIQTGQPSLPMPISDAQLDAWETNAATGGIHTTPCPYVLSSGTTVLGPKKIACDMDIKNTAVVTLTGTLWVSGDLTIQNSAVVGLNSSYGDASGLVLVDDPLNRSSKSILDVKNSAEIKKFAAG</sequence>
<organism evidence="1 2">
    <name type="scientific">Candidatus Doudnabacteria bacterium RIFCSPHIGHO2_01_52_17</name>
    <dbReference type="NCBI Taxonomy" id="1817820"/>
    <lineage>
        <taxon>Bacteria</taxon>
        <taxon>Candidatus Doudnaibacteriota</taxon>
    </lineage>
</organism>
<dbReference type="EMBL" id="MFEG01000015">
    <property type="protein sequence ID" value="OGE76183.1"/>
    <property type="molecule type" value="Genomic_DNA"/>
</dbReference>
<proteinExistence type="predicted"/>
<protein>
    <recommendedName>
        <fullName evidence="3">Type 4 fimbrial biogenesis protein PilX N-terminal domain-containing protein</fullName>
    </recommendedName>
</protein>
<evidence type="ECO:0000313" key="2">
    <source>
        <dbReference type="Proteomes" id="UP000176547"/>
    </source>
</evidence>
<dbReference type="AlphaFoldDB" id="A0A1F5NF23"/>
<evidence type="ECO:0000313" key="1">
    <source>
        <dbReference type="EMBL" id="OGE76183.1"/>
    </source>
</evidence>
<reference evidence="1 2" key="1">
    <citation type="journal article" date="2016" name="Nat. Commun.">
        <title>Thousands of microbial genomes shed light on interconnected biogeochemical processes in an aquifer system.</title>
        <authorList>
            <person name="Anantharaman K."/>
            <person name="Brown C.T."/>
            <person name="Hug L.A."/>
            <person name="Sharon I."/>
            <person name="Castelle C.J."/>
            <person name="Probst A.J."/>
            <person name="Thomas B.C."/>
            <person name="Singh A."/>
            <person name="Wilkins M.J."/>
            <person name="Karaoz U."/>
            <person name="Brodie E.L."/>
            <person name="Williams K.H."/>
            <person name="Hubbard S.S."/>
            <person name="Banfield J.F."/>
        </authorList>
    </citation>
    <scope>NUCLEOTIDE SEQUENCE [LARGE SCALE GENOMIC DNA]</scope>
</reference>